<evidence type="ECO:0000256" key="1">
    <source>
        <dbReference type="ARBA" id="ARBA00004141"/>
    </source>
</evidence>
<dbReference type="EMBL" id="CP015061">
    <property type="protein sequence ID" value="QGN18170.1"/>
    <property type="molecule type" value="Genomic_DNA"/>
</dbReference>
<dbReference type="InterPro" id="IPR001248">
    <property type="entry name" value="Pur-cyt_permease"/>
</dbReference>
<feature type="transmembrane region" description="Helical" evidence="8">
    <location>
        <begin position="454"/>
        <end position="473"/>
    </location>
</feature>
<feature type="transmembrane region" description="Helical" evidence="8">
    <location>
        <begin position="383"/>
        <end position="403"/>
    </location>
</feature>
<feature type="transmembrane region" description="Helical" evidence="8">
    <location>
        <begin position="493"/>
        <end position="509"/>
    </location>
</feature>
<feature type="transmembrane region" description="Helical" evidence="8">
    <location>
        <begin position="288"/>
        <end position="311"/>
    </location>
</feature>
<accession>A0ABX6F0N8</accession>
<dbReference type="PIRSF" id="PIRSF002744">
    <property type="entry name" value="Pur-cyt_permease"/>
    <property type="match status" value="1"/>
</dbReference>
<feature type="transmembrane region" description="Helical" evidence="8">
    <location>
        <begin position="216"/>
        <end position="233"/>
    </location>
</feature>
<comment type="similarity">
    <text evidence="2 7">Belongs to the purine-cytosine permease (2.A.39) family.</text>
</comment>
<dbReference type="Gene3D" id="1.10.4160.10">
    <property type="entry name" value="Hydantoin permease"/>
    <property type="match status" value="1"/>
</dbReference>
<dbReference type="InterPro" id="IPR026030">
    <property type="entry name" value="Pur-cyt_permease_Fcy2/21/22"/>
</dbReference>
<reference evidence="9 10" key="1">
    <citation type="submission" date="2016-03" db="EMBL/GenBank/DDBJ databases">
        <title>How can Kluyveromyces marxianus grow so fast - potential evolutionary course in Saccharomyces Complex revealed by comparative genomics.</title>
        <authorList>
            <person name="Mo W."/>
            <person name="Lu W."/>
            <person name="Yang X."/>
            <person name="Qi J."/>
            <person name="Lv H."/>
        </authorList>
    </citation>
    <scope>NUCLEOTIDE SEQUENCE [LARGE SCALE GENOMIC DNA]</scope>
    <source>
        <strain evidence="9 10">FIM1</strain>
    </source>
</reference>
<evidence type="ECO:0000313" key="10">
    <source>
        <dbReference type="Proteomes" id="UP000422736"/>
    </source>
</evidence>
<evidence type="ECO:0000256" key="5">
    <source>
        <dbReference type="ARBA" id="ARBA00022989"/>
    </source>
</evidence>
<proteinExistence type="inferred from homology"/>
<keyword evidence="6 7" id="KW-0472">Membrane</keyword>
<dbReference type="Proteomes" id="UP000422736">
    <property type="component" value="Chromosome 7"/>
</dbReference>
<keyword evidence="5 8" id="KW-1133">Transmembrane helix</keyword>
<evidence type="ECO:0000256" key="7">
    <source>
        <dbReference type="PIRNR" id="PIRNR002744"/>
    </source>
</evidence>
<evidence type="ECO:0000256" key="2">
    <source>
        <dbReference type="ARBA" id="ARBA00008974"/>
    </source>
</evidence>
<feature type="transmembrane region" description="Helical" evidence="8">
    <location>
        <begin position="82"/>
        <end position="103"/>
    </location>
</feature>
<gene>
    <name evidence="9" type="primary">FCY2</name>
    <name evidence="9" type="ORF">FIM1_4493</name>
</gene>
<keyword evidence="4 8" id="KW-0812">Transmembrane</keyword>
<sequence>MSSSTSREEYVLHDVEKQELTKTHLNEYEEDEPVIVETSEVTQLSWVDRLASKLKAETKGIEPITDDEKDDTDILNAASMWFSANMVIAAFSLGCIGTSVFGLNFGTSVLTIIFFNFLGLIPVAFFSVFGIEFGLRQMVLSRFLLGNVTARVFCFINIIACIGWGAVNTIASASLLHIVNPSGPNCPPWAGCLIIVFSTIIVTFFGYRVIHAYEKYSWVPNFVVFLVIIARLAKSGNFANGPWGGGADTAAGVLSFGSSIFGFASGWTTYASDYTVYMPRTTNKKKVFICLVLGLAFPLLFSMILGAAAMACALNNEKWNALYQSHSVGGLCYAILVEDSLWGFGSFCCVLLAMSTVANNIPNMYSIALGTQAMWEPLAKVPRVLWTCVGNLLVLAIAIPAYYKFESFMTKFMDSIGYYLAIYIAIAVSEHCFYRRGFKGYNISDWNRWDKLPLGYAGCAALFIGAFGVAFGMSQTYWNGQIGRQIGKFGGDIGFELGAGFAFITYNICRPLEKKYTGR</sequence>
<evidence type="ECO:0000313" key="9">
    <source>
        <dbReference type="EMBL" id="QGN18170.1"/>
    </source>
</evidence>
<evidence type="ECO:0000256" key="4">
    <source>
        <dbReference type="ARBA" id="ARBA00022692"/>
    </source>
</evidence>
<feature type="transmembrane region" description="Helical" evidence="8">
    <location>
        <begin position="143"/>
        <end position="167"/>
    </location>
</feature>
<feature type="transmembrane region" description="Helical" evidence="8">
    <location>
        <begin position="187"/>
        <end position="209"/>
    </location>
</feature>
<dbReference type="Pfam" id="PF02133">
    <property type="entry name" value="Transp_cyt_pur"/>
    <property type="match status" value="1"/>
</dbReference>
<protein>
    <submittedName>
        <fullName evidence="9">Purine-cytosine permease FCY2</fullName>
    </submittedName>
</protein>
<keyword evidence="3 7" id="KW-0813">Transport</keyword>
<evidence type="ECO:0000256" key="6">
    <source>
        <dbReference type="ARBA" id="ARBA00023136"/>
    </source>
</evidence>
<feature type="transmembrane region" description="Helical" evidence="8">
    <location>
        <begin position="341"/>
        <end position="362"/>
    </location>
</feature>
<feature type="transmembrane region" description="Helical" evidence="8">
    <location>
        <begin position="109"/>
        <end position="131"/>
    </location>
</feature>
<evidence type="ECO:0000256" key="8">
    <source>
        <dbReference type="SAM" id="Phobius"/>
    </source>
</evidence>
<dbReference type="CDD" id="cd11484">
    <property type="entry name" value="SLC-NCS1sbd_CobB-like"/>
    <property type="match status" value="1"/>
</dbReference>
<name>A0ABX6F0N8_KLUMA</name>
<dbReference type="PANTHER" id="PTHR31806:SF1">
    <property type="entry name" value="PURINE-CYTOSINE PERMEASE FCY2-RELATED"/>
    <property type="match status" value="1"/>
</dbReference>
<evidence type="ECO:0000256" key="3">
    <source>
        <dbReference type="ARBA" id="ARBA00022448"/>
    </source>
</evidence>
<feature type="transmembrane region" description="Helical" evidence="8">
    <location>
        <begin position="253"/>
        <end position="276"/>
    </location>
</feature>
<comment type="subcellular location">
    <subcellularLocation>
        <location evidence="1">Membrane</location>
        <topology evidence="1">Multi-pass membrane protein</topology>
    </subcellularLocation>
</comment>
<dbReference type="PANTHER" id="PTHR31806">
    <property type="entry name" value="PURINE-CYTOSINE PERMEASE FCY2-RELATED"/>
    <property type="match status" value="1"/>
</dbReference>
<feature type="transmembrane region" description="Helical" evidence="8">
    <location>
        <begin position="415"/>
        <end position="434"/>
    </location>
</feature>
<keyword evidence="10" id="KW-1185">Reference proteome</keyword>
<organism evidence="9 10">
    <name type="scientific">Kluyveromyces marxianus</name>
    <name type="common">Yeast</name>
    <name type="synonym">Candida kefyr</name>
    <dbReference type="NCBI Taxonomy" id="4911"/>
    <lineage>
        <taxon>Eukaryota</taxon>
        <taxon>Fungi</taxon>
        <taxon>Dikarya</taxon>
        <taxon>Ascomycota</taxon>
        <taxon>Saccharomycotina</taxon>
        <taxon>Saccharomycetes</taxon>
        <taxon>Saccharomycetales</taxon>
        <taxon>Saccharomycetaceae</taxon>
        <taxon>Kluyveromyces</taxon>
    </lineage>
</organism>